<dbReference type="EMBL" id="GGEC01057706">
    <property type="protein sequence ID" value="MBX38190.1"/>
    <property type="molecule type" value="Transcribed_RNA"/>
</dbReference>
<accession>A0A2P2N6X2</accession>
<dbReference type="AlphaFoldDB" id="A0A2P2N6X2"/>
<evidence type="ECO:0000313" key="1">
    <source>
        <dbReference type="EMBL" id="MBX38190.1"/>
    </source>
</evidence>
<name>A0A2P2N6X2_RHIMU</name>
<sequence length="47" mass="5230">MRCKAHIEFDIGGGSSYLTLFAEERGLLNLKCILAHSAFQKISYLAI</sequence>
<reference evidence="1" key="1">
    <citation type="submission" date="2018-02" db="EMBL/GenBank/DDBJ databases">
        <title>Rhizophora mucronata_Transcriptome.</title>
        <authorList>
            <person name="Meera S.P."/>
            <person name="Sreeshan A."/>
            <person name="Augustine A."/>
        </authorList>
    </citation>
    <scope>NUCLEOTIDE SEQUENCE</scope>
    <source>
        <tissue evidence="1">Leaf</tissue>
    </source>
</reference>
<proteinExistence type="predicted"/>
<organism evidence="1">
    <name type="scientific">Rhizophora mucronata</name>
    <name type="common">Asiatic mangrove</name>
    <dbReference type="NCBI Taxonomy" id="61149"/>
    <lineage>
        <taxon>Eukaryota</taxon>
        <taxon>Viridiplantae</taxon>
        <taxon>Streptophyta</taxon>
        <taxon>Embryophyta</taxon>
        <taxon>Tracheophyta</taxon>
        <taxon>Spermatophyta</taxon>
        <taxon>Magnoliopsida</taxon>
        <taxon>eudicotyledons</taxon>
        <taxon>Gunneridae</taxon>
        <taxon>Pentapetalae</taxon>
        <taxon>rosids</taxon>
        <taxon>fabids</taxon>
        <taxon>Malpighiales</taxon>
        <taxon>Rhizophoraceae</taxon>
        <taxon>Rhizophora</taxon>
    </lineage>
</organism>
<protein>
    <submittedName>
        <fullName evidence="1">Uncharacterized protein</fullName>
    </submittedName>
</protein>